<dbReference type="InterPro" id="IPR053733">
    <property type="entry name" value="Heme_Transport_Util_sf"/>
</dbReference>
<feature type="region of interest" description="Disordered" evidence="1">
    <location>
        <begin position="55"/>
        <end position="94"/>
    </location>
</feature>
<sequence>MKLYDFRRQSRLRADLHRRPGKAGPPCAAGLNIFNTTFTLHLREESLDEVWVTRKTGPSDGHVHQRRTVRPKTAPRLPSSMASAAEGHPEQAQWRQQVDRLTREGLPRMMRWLLLFIAFPAAEPRRR</sequence>
<protein>
    <submittedName>
        <fullName evidence="2">Hemin transport protein HmuS</fullName>
    </submittedName>
</protein>
<dbReference type="SUPFAM" id="SSF144064">
    <property type="entry name" value="Heme iron utilization protein-like"/>
    <property type="match status" value="1"/>
</dbReference>
<reference evidence="2 3" key="1">
    <citation type="submission" date="2018-06" db="EMBL/GenBank/DDBJ databases">
        <authorList>
            <consortium name="Pathogen Informatics"/>
            <person name="Doyle S."/>
        </authorList>
    </citation>
    <scope>NUCLEOTIDE SEQUENCE [LARGE SCALE GENOMIC DNA]</scope>
    <source>
        <strain evidence="2 3">NCTC9177</strain>
    </source>
</reference>
<proteinExistence type="predicted"/>
<dbReference type="EMBL" id="UGKR01000003">
    <property type="protein sequence ID" value="STS92805.1"/>
    <property type="molecule type" value="Genomic_DNA"/>
</dbReference>
<evidence type="ECO:0000313" key="2">
    <source>
        <dbReference type="EMBL" id="STS92805.1"/>
    </source>
</evidence>
<dbReference type="Proteomes" id="UP000254545">
    <property type="component" value="Unassembled WGS sequence"/>
</dbReference>
<dbReference type="Gene3D" id="3.40.1570.10">
    <property type="entry name" value="HemS/ChuS/ChuX like domains"/>
    <property type="match status" value="2"/>
</dbReference>
<evidence type="ECO:0000313" key="3">
    <source>
        <dbReference type="Proteomes" id="UP000254545"/>
    </source>
</evidence>
<comment type="caution">
    <text evidence="2">The sequence shown here is derived from an EMBL/GenBank/DDBJ whole genome shotgun (WGS) entry which is preliminary data.</text>
</comment>
<gene>
    <name evidence="2" type="primary">hemS_3</name>
    <name evidence="2" type="ORF">NCTC9177_06763</name>
</gene>
<name>A0A7H4MR55_KLEVA</name>
<accession>A0A7H4MR55</accession>
<evidence type="ECO:0000256" key="1">
    <source>
        <dbReference type="SAM" id="MobiDB-lite"/>
    </source>
</evidence>
<organism evidence="2 3">
    <name type="scientific">Klebsiella variicola</name>
    <dbReference type="NCBI Taxonomy" id="244366"/>
    <lineage>
        <taxon>Bacteria</taxon>
        <taxon>Pseudomonadati</taxon>
        <taxon>Pseudomonadota</taxon>
        <taxon>Gammaproteobacteria</taxon>
        <taxon>Enterobacterales</taxon>
        <taxon>Enterobacteriaceae</taxon>
        <taxon>Klebsiella/Raoultella group</taxon>
        <taxon>Klebsiella</taxon>
        <taxon>Klebsiella pneumoniae complex</taxon>
    </lineage>
</organism>
<dbReference type="AlphaFoldDB" id="A0A7H4MR55"/>